<dbReference type="InterPro" id="IPR001387">
    <property type="entry name" value="Cro/C1-type_HTH"/>
</dbReference>
<keyword evidence="3" id="KW-1185">Reference proteome</keyword>
<dbReference type="PROSITE" id="PS50943">
    <property type="entry name" value="HTH_CROC1"/>
    <property type="match status" value="1"/>
</dbReference>
<dbReference type="GO" id="GO:0003677">
    <property type="term" value="F:DNA binding"/>
    <property type="evidence" value="ECO:0007669"/>
    <property type="project" value="InterPro"/>
</dbReference>
<feature type="domain" description="HTH cro/C1-type" evidence="1">
    <location>
        <begin position="29"/>
        <end position="83"/>
    </location>
</feature>
<dbReference type="SMART" id="SM00530">
    <property type="entry name" value="HTH_XRE"/>
    <property type="match status" value="1"/>
</dbReference>
<dbReference type="EMBL" id="FLYE01000003">
    <property type="protein sequence ID" value="SCA55602.1"/>
    <property type="molecule type" value="Genomic_DNA"/>
</dbReference>
<evidence type="ECO:0000313" key="3">
    <source>
        <dbReference type="Proteomes" id="UP000231658"/>
    </source>
</evidence>
<dbReference type="Gene3D" id="1.10.260.40">
    <property type="entry name" value="lambda repressor-like DNA-binding domains"/>
    <property type="match status" value="1"/>
</dbReference>
<dbReference type="OrthoDB" id="9797172at2"/>
<dbReference type="AlphaFoldDB" id="A0A1C3RED7"/>
<reference evidence="2 3" key="1">
    <citation type="submission" date="2016-07" db="EMBL/GenBank/DDBJ databases">
        <authorList>
            <person name="Lefevre C.T."/>
        </authorList>
    </citation>
    <scope>NUCLEOTIDE SEQUENCE [LARGE SCALE GENOMIC DNA]</scope>
    <source>
        <strain evidence="2">PR1</strain>
    </source>
</reference>
<gene>
    <name evidence="2" type="ORF">MTBPR1_110041</name>
</gene>
<organism evidence="2 3">
    <name type="scientific">Candidatus Terasakiella magnetica</name>
    <dbReference type="NCBI Taxonomy" id="1867952"/>
    <lineage>
        <taxon>Bacteria</taxon>
        <taxon>Pseudomonadati</taxon>
        <taxon>Pseudomonadota</taxon>
        <taxon>Alphaproteobacteria</taxon>
        <taxon>Rhodospirillales</taxon>
        <taxon>Terasakiellaceae</taxon>
        <taxon>Terasakiella</taxon>
    </lineage>
</organism>
<evidence type="ECO:0000259" key="1">
    <source>
        <dbReference type="PROSITE" id="PS50943"/>
    </source>
</evidence>
<accession>A0A1C3RED7</accession>
<dbReference type="RefSeq" id="WP_069186322.1">
    <property type="nucleotide sequence ID" value="NZ_FLYE01000003.1"/>
</dbReference>
<dbReference type="SUPFAM" id="SSF47413">
    <property type="entry name" value="lambda repressor-like DNA-binding domains"/>
    <property type="match status" value="1"/>
</dbReference>
<protein>
    <submittedName>
        <fullName evidence="2">Uncharacterized HTH-type transcriptional regulator Smed_0045</fullName>
    </submittedName>
</protein>
<name>A0A1C3RED7_9PROT</name>
<dbReference type="Proteomes" id="UP000231658">
    <property type="component" value="Unassembled WGS sequence"/>
</dbReference>
<evidence type="ECO:0000313" key="2">
    <source>
        <dbReference type="EMBL" id="SCA55602.1"/>
    </source>
</evidence>
<proteinExistence type="predicted"/>
<dbReference type="STRING" id="1867952.MTBPR1_110041"/>
<dbReference type="CDD" id="cd00093">
    <property type="entry name" value="HTH_XRE"/>
    <property type="match status" value="1"/>
</dbReference>
<sequence>MDKVAKLQGLPKKKPGEANPIDIYVGTRLRQRRTLLGMSQGKLGDTVGLTFQQIQKYERGANRIGASRLYDLSRVLDVSIAYFFEDMPAEISEDRYKGVSQELSTNVSAFEVDDMTRRETLELVRNYYKVTNPTVRRRLFELAKVLACDIKSA</sequence>
<dbReference type="Pfam" id="PF01381">
    <property type="entry name" value="HTH_3"/>
    <property type="match status" value="1"/>
</dbReference>
<dbReference type="InterPro" id="IPR010982">
    <property type="entry name" value="Lambda_DNA-bd_dom_sf"/>
</dbReference>